<sequence>MPISSVSSDPETLTLTIVADYPCTLERLWEAYVDPRQLERFWGPEQWPATFTRHEVYPGGESHYYMTGPNGEMSRGWFKFMRVDPYALMEMEDGFADEDGNRNAAMPTMRMSFRFERTKQGARYTSVTHFPSLEAMEQLVKMGMIEGTKSAMGQIDAVLADLKAFAADRTVDAQILSDTQVRISRVIRGSVEQVWRAHHEPALMQRWLLGPDGWTMPVCEVATRVGQSYRYEWESDDKAQRFGFTGELLESTAPYRAVTSEQMMGMDGPGTRNEMTLTALPTGTLLSLVITYPSKEIRDMVLGTGMTVGMETSYARLEREVLAVA</sequence>
<dbReference type="EMBL" id="CP130613">
    <property type="protein sequence ID" value="WKW13957.1"/>
    <property type="molecule type" value="Genomic_DNA"/>
</dbReference>
<evidence type="ECO:0000259" key="2">
    <source>
        <dbReference type="Pfam" id="PF08327"/>
    </source>
</evidence>
<dbReference type="RefSeq" id="WP_367886752.1">
    <property type="nucleotide sequence ID" value="NZ_CP130612.1"/>
</dbReference>
<dbReference type="Proteomes" id="UP001229955">
    <property type="component" value="Chromosome"/>
</dbReference>
<dbReference type="CDD" id="cd07814">
    <property type="entry name" value="SRPBCC_CalC_Aha1-like"/>
    <property type="match status" value="1"/>
</dbReference>
<protein>
    <submittedName>
        <fullName evidence="3">SRPBCC family protein</fullName>
    </submittedName>
</protein>
<accession>A0AA49JXN1</accession>
<dbReference type="InterPro" id="IPR013538">
    <property type="entry name" value="ASHA1/2-like_C"/>
</dbReference>
<dbReference type="Gene3D" id="3.30.530.20">
    <property type="match status" value="2"/>
</dbReference>
<reference evidence="3" key="1">
    <citation type="submission" date="2023-07" db="EMBL/GenBank/DDBJ databases">
        <authorList>
            <person name="Haufschild T."/>
            <person name="Kallscheuer N."/>
            <person name="Hammer J."/>
            <person name="Kohn T."/>
            <person name="Kabuu M."/>
            <person name="Jogler M."/>
            <person name="Wohfarth N."/>
            <person name="Heuer A."/>
            <person name="Rohde M."/>
            <person name="van Teeseling M.C.F."/>
            <person name="Jogler C."/>
        </authorList>
    </citation>
    <scope>NUCLEOTIDE SEQUENCE</scope>
    <source>
        <strain evidence="3">Strain 138</strain>
        <strain evidence="4">Strain 318</strain>
    </source>
</reference>
<evidence type="ECO:0000313" key="4">
    <source>
        <dbReference type="EMBL" id="WKW13957.1"/>
    </source>
</evidence>
<organism evidence="3">
    <name type="scientific">Pseudogemmatithrix spongiicola</name>
    <dbReference type="NCBI Taxonomy" id="3062599"/>
    <lineage>
        <taxon>Bacteria</taxon>
        <taxon>Pseudomonadati</taxon>
        <taxon>Gemmatimonadota</taxon>
        <taxon>Gemmatimonadia</taxon>
        <taxon>Gemmatimonadales</taxon>
        <taxon>Gemmatimonadaceae</taxon>
        <taxon>Pseudogemmatithrix</taxon>
    </lineage>
</organism>
<evidence type="ECO:0000313" key="5">
    <source>
        <dbReference type="Proteomes" id="UP001229955"/>
    </source>
</evidence>
<feature type="domain" description="Activator of Hsp90 ATPase homologue 1/2-like C-terminal" evidence="2">
    <location>
        <begin position="23"/>
        <end position="159"/>
    </location>
</feature>
<proteinExistence type="inferred from homology"/>
<dbReference type="AlphaFoldDB" id="A0AA49JSA8"/>
<dbReference type="InterPro" id="IPR023393">
    <property type="entry name" value="START-like_dom_sf"/>
</dbReference>
<feature type="domain" description="Activator of Hsp90 ATPase homologue 1/2-like C-terminal" evidence="2">
    <location>
        <begin position="190"/>
        <end position="319"/>
    </location>
</feature>
<dbReference type="KEGG" id="pspc:Strain318_000281"/>
<keyword evidence="5" id="KW-1185">Reference proteome</keyword>
<comment type="similarity">
    <text evidence="1">Belongs to the AHA1 family.</text>
</comment>
<dbReference type="Pfam" id="PF08327">
    <property type="entry name" value="AHSA1"/>
    <property type="match status" value="2"/>
</dbReference>
<dbReference type="EMBL" id="CP130612">
    <property type="protein sequence ID" value="WKW11047.1"/>
    <property type="molecule type" value="Genomic_DNA"/>
</dbReference>
<dbReference type="SUPFAM" id="SSF55961">
    <property type="entry name" value="Bet v1-like"/>
    <property type="match status" value="2"/>
</dbReference>
<evidence type="ECO:0000256" key="1">
    <source>
        <dbReference type="ARBA" id="ARBA00006817"/>
    </source>
</evidence>
<accession>A0AA49JSA8</accession>
<name>A0AA49JSA8_9BACT</name>
<gene>
    <name evidence="3" type="ORF">Strain138_000281</name>
    <name evidence="4" type="ORF">Strain318_000281</name>
</gene>
<evidence type="ECO:0000313" key="3">
    <source>
        <dbReference type="EMBL" id="WKW11047.1"/>
    </source>
</evidence>